<dbReference type="SMART" id="SM00349">
    <property type="entry name" value="KRAB"/>
    <property type="match status" value="1"/>
</dbReference>
<evidence type="ECO:0000313" key="2">
    <source>
        <dbReference type="Ensembl" id="ENSSMRP00000001355.1"/>
    </source>
</evidence>
<reference evidence="2" key="2">
    <citation type="submission" date="2025-09" db="UniProtKB">
        <authorList>
            <consortium name="Ensembl"/>
        </authorList>
    </citation>
    <scope>IDENTIFICATION</scope>
</reference>
<sequence length="91" mass="10048">LRARSKATNVSFQVTFEDVAVYFSPGEWAELTVQQKDLYWEVMKENHGLVASLGEAPHSRLRRSLGPGEQEGCPVPGHATRGIRVCGELVP</sequence>
<dbReference type="InterPro" id="IPR001909">
    <property type="entry name" value="KRAB"/>
</dbReference>
<dbReference type="PANTHER" id="PTHR23232:SF133">
    <property type="entry name" value="RIKEN CDNA 1700020N01 GENE"/>
    <property type="match status" value="1"/>
</dbReference>
<dbReference type="SUPFAM" id="SSF109640">
    <property type="entry name" value="KRAB domain (Kruppel-associated box)"/>
    <property type="match status" value="1"/>
</dbReference>
<accession>A0A8D0AZZ0</accession>
<dbReference type="PROSITE" id="PS50805">
    <property type="entry name" value="KRAB"/>
    <property type="match status" value="1"/>
</dbReference>
<organism evidence="2 3">
    <name type="scientific">Salvator merianae</name>
    <name type="common">Argentine black and white tegu</name>
    <name type="synonym">Tupinambis merianae</name>
    <dbReference type="NCBI Taxonomy" id="96440"/>
    <lineage>
        <taxon>Eukaryota</taxon>
        <taxon>Metazoa</taxon>
        <taxon>Chordata</taxon>
        <taxon>Craniata</taxon>
        <taxon>Vertebrata</taxon>
        <taxon>Euteleostomi</taxon>
        <taxon>Lepidosauria</taxon>
        <taxon>Squamata</taxon>
        <taxon>Bifurcata</taxon>
        <taxon>Unidentata</taxon>
        <taxon>Episquamata</taxon>
        <taxon>Laterata</taxon>
        <taxon>Teiioidea</taxon>
        <taxon>Teiidae</taxon>
        <taxon>Salvator</taxon>
    </lineage>
</organism>
<dbReference type="Proteomes" id="UP000694421">
    <property type="component" value="Unplaced"/>
</dbReference>
<proteinExistence type="predicted"/>
<dbReference type="PANTHER" id="PTHR23232">
    <property type="entry name" value="KRAB DOMAIN C2H2 ZINC FINGER"/>
    <property type="match status" value="1"/>
</dbReference>
<dbReference type="GO" id="GO:0006355">
    <property type="term" value="P:regulation of DNA-templated transcription"/>
    <property type="evidence" value="ECO:0007669"/>
    <property type="project" value="InterPro"/>
</dbReference>
<dbReference type="GeneTree" id="ENSGT01030000235032"/>
<keyword evidence="3" id="KW-1185">Reference proteome</keyword>
<dbReference type="Ensembl" id="ENSSMRT00000001633.1">
    <property type="protein sequence ID" value="ENSSMRP00000001355.1"/>
    <property type="gene ID" value="ENSSMRG00000001193.1"/>
</dbReference>
<name>A0A8D0AZZ0_SALMN</name>
<protein>
    <recommendedName>
        <fullName evidence="1">KRAB domain-containing protein</fullName>
    </recommendedName>
</protein>
<dbReference type="AlphaFoldDB" id="A0A8D0AZZ0"/>
<dbReference type="Pfam" id="PF01352">
    <property type="entry name" value="KRAB"/>
    <property type="match status" value="1"/>
</dbReference>
<evidence type="ECO:0000259" key="1">
    <source>
        <dbReference type="PROSITE" id="PS50805"/>
    </source>
</evidence>
<dbReference type="InterPro" id="IPR036051">
    <property type="entry name" value="KRAB_dom_sf"/>
</dbReference>
<reference evidence="2" key="1">
    <citation type="submission" date="2025-08" db="UniProtKB">
        <authorList>
            <consortium name="Ensembl"/>
        </authorList>
    </citation>
    <scope>IDENTIFICATION</scope>
</reference>
<dbReference type="Gene3D" id="6.10.140.140">
    <property type="match status" value="1"/>
</dbReference>
<feature type="domain" description="KRAB" evidence="1">
    <location>
        <begin position="14"/>
        <end position="88"/>
    </location>
</feature>
<dbReference type="InterPro" id="IPR050169">
    <property type="entry name" value="Krueppel_C2H2_ZnF"/>
</dbReference>
<dbReference type="OMA" id="EVMKENH"/>
<dbReference type="CDD" id="cd07765">
    <property type="entry name" value="KRAB_A-box"/>
    <property type="match status" value="1"/>
</dbReference>
<evidence type="ECO:0000313" key="3">
    <source>
        <dbReference type="Proteomes" id="UP000694421"/>
    </source>
</evidence>